<comment type="caution">
    <text evidence="1">The sequence shown here is derived from an EMBL/GenBank/DDBJ whole genome shotgun (WGS) entry which is preliminary data.</text>
</comment>
<dbReference type="AlphaFoldDB" id="A0A0V0Z5S8"/>
<reference evidence="1 2" key="1">
    <citation type="submission" date="2015-01" db="EMBL/GenBank/DDBJ databases">
        <title>Evolution of Trichinella species and genotypes.</title>
        <authorList>
            <person name="Korhonen P.K."/>
            <person name="Edoardo P."/>
            <person name="Giuseppe L.R."/>
            <person name="Gasser R.B."/>
        </authorList>
    </citation>
    <scope>NUCLEOTIDE SEQUENCE [LARGE SCALE GENOMIC DNA]</scope>
    <source>
        <strain evidence="1">ISS3</strain>
    </source>
</reference>
<dbReference type="Proteomes" id="UP000054776">
    <property type="component" value="Unassembled WGS sequence"/>
</dbReference>
<accession>A0A0V0Z5S8</accession>
<name>A0A0V0Z5S8_TRISP</name>
<dbReference type="EMBL" id="JYDH01002716">
    <property type="protein sequence ID" value="KRY07789.1"/>
    <property type="molecule type" value="Genomic_DNA"/>
</dbReference>
<dbReference type="InParanoid" id="A0A0V0Z5S8"/>
<keyword evidence="2" id="KW-1185">Reference proteome</keyword>
<evidence type="ECO:0000313" key="2">
    <source>
        <dbReference type="Proteomes" id="UP000054776"/>
    </source>
</evidence>
<organism evidence="1 2">
    <name type="scientific">Trichinella spiralis</name>
    <name type="common">Trichina worm</name>
    <dbReference type="NCBI Taxonomy" id="6334"/>
    <lineage>
        <taxon>Eukaryota</taxon>
        <taxon>Metazoa</taxon>
        <taxon>Ecdysozoa</taxon>
        <taxon>Nematoda</taxon>
        <taxon>Enoplea</taxon>
        <taxon>Dorylaimia</taxon>
        <taxon>Trichinellida</taxon>
        <taxon>Trichinellidae</taxon>
        <taxon>Trichinella</taxon>
    </lineage>
</organism>
<proteinExistence type="predicted"/>
<protein>
    <submittedName>
        <fullName evidence="1">Uncharacterized protein</fullName>
    </submittedName>
</protein>
<evidence type="ECO:0000313" key="1">
    <source>
        <dbReference type="EMBL" id="KRY07789.1"/>
    </source>
</evidence>
<sequence length="40" mass="4675">MVSCNIRIKDDFKGSLTSNIIYIQYGRSRCATLRKMYISK</sequence>
<gene>
    <name evidence="1" type="ORF">T01_10564</name>
</gene>